<keyword evidence="1" id="KW-0472">Membrane</keyword>
<sequence length="109" mass="12319">MLAHIIQHKGKGGWVIGMPLIIGFVLFVLTDALSINDKYNGAVTFLLSGVSLFVMDNKRVKVYEGAIVQRVVYLPRIKRQHTFMWVELRYCAILITLVGCVWLINLLSA</sequence>
<accession>A0A9X2B7Y8</accession>
<dbReference type="EMBL" id="JALJEJ010000002">
    <property type="protein sequence ID" value="MCJ8209099.1"/>
    <property type="molecule type" value="Genomic_DNA"/>
</dbReference>
<keyword evidence="1" id="KW-1133">Transmembrane helix</keyword>
<dbReference type="RefSeq" id="WP_245128933.1">
    <property type="nucleotide sequence ID" value="NZ_JALJEJ010000002.1"/>
</dbReference>
<evidence type="ECO:0000313" key="2">
    <source>
        <dbReference type="EMBL" id="MCJ8209099.1"/>
    </source>
</evidence>
<protein>
    <submittedName>
        <fullName evidence="2">Uncharacterized protein</fullName>
    </submittedName>
</protein>
<comment type="caution">
    <text evidence="2">The sequence shown here is derived from an EMBL/GenBank/DDBJ whole genome shotgun (WGS) entry which is preliminary data.</text>
</comment>
<dbReference type="Proteomes" id="UP001139450">
    <property type="component" value="Unassembled WGS sequence"/>
</dbReference>
<reference evidence="2" key="1">
    <citation type="submission" date="2022-04" db="EMBL/GenBank/DDBJ databases">
        <title>Mucilaginibacter sp. RS28 isolated from freshwater.</title>
        <authorList>
            <person name="Ko S.-R."/>
        </authorList>
    </citation>
    <scope>NUCLEOTIDE SEQUENCE</scope>
    <source>
        <strain evidence="2">RS28</strain>
    </source>
</reference>
<proteinExistence type="predicted"/>
<keyword evidence="1" id="KW-0812">Transmembrane</keyword>
<evidence type="ECO:0000313" key="3">
    <source>
        <dbReference type="Proteomes" id="UP001139450"/>
    </source>
</evidence>
<evidence type="ECO:0000256" key="1">
    <source>
        <dbReference type="SAM" id="Phobius"/>
    </source>
</evidence>
<feature type="transmembrane region" description="Helical" evidence="1">
    <location>
        <begin position="88"/>
        <end position="107"/>
    </location>
</feature>
<name>A0A9X2B7Y8_9SPHI</name>
<organism evidence="2 3">
    <name type="scientific">Mucilaginibacter straminoryzae</name>
    <dbReference type="NCBI Taxonomy" id="2932774"/>
    <lineage>
        <taxon>Bacteria</taxon>
        <taxon>Pseudomonadati</taxon>
        <taxon>Bacteroidota</taxon>
        <taxon>Sphingobacteriia</taxon>
        <taxon>Sphingobacteriales</taxon>
        <taxon>Sphingobacteriaceae</taxon>
        <taxon>Mucilaginibacter</taxon>
    </lineage>
</organism>
<keyword evidence="3" id="KW-1185">Reference proteome</keyword>
<dbReference type="AlphaFoldDB" id="A0A9X2B7Y8"/>
<gene>
    <name evidence="2" type="ORF">MUY27_05225</name>
</gene>
<feature type="transmembrane region" description="Helical" evidence="1">
    <location>
        <begin position="12"/>
        <end position="33"/>
    </location>
</feature>